<name>A0A4R2LF79_9GAMM</name>
<dbReference type="Pfam" id="PF00571">
    <property type="entry name" value="CBS"/>
    <property type="match status" value="2"/>
</dbReference>
<dbReference type="Gene3D" id="3.10.580.10">
    <property type="entry name" value="CBS-domain"/>
    <property type="match status" value="1"/>
</dbReference>
<dbReference type="Pfam" id="PF00027">
    <property type="entry name" value="cNMP_binding"/>
    <property type="match status" value="1"/>
</dbReference>
<evidence type="ECO:0000313" key="2">
    <source>
        <dbReference type="EMBL" id="TCO83417.1"/>
    </source>
</evidence>
<accession>A0A4R2LF79</accession>
<dbReference type="OrthoDB" id="9808528at2"/>
<dbReference type="Pfam" id="PF03445">
    <property type="entry name" value="DUF294"/>
    <property type="match status" value="1"/>
</dbReference>
<evidence type="ECO:0000313" key="3">
    <source>
        <dbReference type="Proteomes" id="UP000295765"/>
    </source>
</evidence>
<dbReference type="PANTHER" id="PTHR43773:SF1">
    <property type="entry name" value="MAGNESIUM TRANSPORTER MGTE"/>
    <property type="match status" value="1"/>
</dbReference>
<dbReference type="AlphaFoldDB" id="A0A4R2LF79"/>
<dbReference type="PANTHER" id="PTHR43773">
    <property type="entry name" value="MAGNESIUM TRANSPORTER MGTE"/>
    <property type="match status" value="1"/>
</dbReference>
<keyword evidence="3" id="KW-1185">Reference proteome</keyword>
<dbReference type="CDD" id="cd05401">
    <property type="entry name" value="NT_GlnE_GlnD_like"/>
    <property type="match status" value="1"/>
</dbReference>
<dbReference type="CDD" id="cd00038">
    <property type="entry name" value="CAP_ED"/>
    <property type="match status" value="1"/>
</dbReference>
<dbReference type="SUPFAM" id="SSF51206">
    <property type="entry name" value="cAMP-binding domain-like"/>
    <property type="match status" value="1"/>
</dbReference>
<dbReference type="EMBL" id="SLWY01000002">
    <property type="protein sequence ID" value="TCO83417.1"/>
    <property type="molecule type" value="Genomic_DNA"/>
</dbReference>
<dbReference type="InterPro" id="IPR018821">
    <property type="entry name" value="DUF294_put_nucleoTrafse_sb-bd"/>
</dbReference>
<dbReference type="Proteomes" id="UP000295765">
    <property type="component" value="Unassembled WGS sequence"/>
</dbReference>
<dbReference type="SMART" id="SM00100">
    <property type="entry name" value="cNMP"/>
    <property type="match status" value="1"/>
</dbReference>
<dbReference type="InterPro" id="IPR018490">
    <property type="entry name" value="cNMP-bd_dom_sf"/>
</dbReference>
<sequence length="605" mass="66675">MEPQGFLAGVAPFAALDPTILAHAAADADVVYFKAGVTIGDEGTPAEHLHVIVQGAVQEFGGTDPVARHAAGDYFDAEALLRGHLRSRFVAREDTVCCTLPRATFLALLAHSPAFATQVFDDIVERASAVRADQAHRDLASFMVAKIADAYIHPPLIVPASASIRDAAIGMKQNKATSLLVDRDGEIGICSGTDLRNAVVIDGIPADHPVGSIASYALVCLDADDFLFNALLAMTRHSISRIVIKRDGVILGVLEQVDLLGFLSSHSHLIAVQIERASSREELALASRNLTGVIEALNAKGVKLRYIGQLLAELNKKLFAKLFALLAPPELIANSCLIVMGSEGREEQILKTDQDNALILRDGFTCAELERVVHDFTESLVEFGYPRCPGNIMVSNPYWTKSLTAFKDEIFEWILRPSEESFLHFAIFYDAMPVAGDTTLLAEARRYLYQQLRSHQAFLARFAKATVAFETPLGFFANFVLEKDAHRDELDLKKGGIFPLVHGIRSLALEHRLTETNTVERIEVLRAKGVLEEPFATELVETLTFLSTLRLKAGLRKLKAGLAQDNYIRPADLNKLEREMLRDSLKIVNEFKKYVSFHFKLNMVS</sequence>
<organism evidence="2 3">
    <name type="scientific">Plasticicumulans lactativorans</name>
    <dbReference type="NCBI Taxonomy" id="1133106"/>
    <lineage>
        <taxon>Bacteria</taxon>
        <taxon>Pseudomonadati</taxon>
        <taxon>Pseudomonadota</taxon>
        <taxon>Gammaproteobacteria</taxon>
        <taxon>Candidatus Competibacteraceae</taxon>
        <taxon>Plasticicumulans</taxon>
    </lineage>
</organism>
<dbReference type="InterPro" id="IPR000595">
    <property type="entry name" value="cNMP-bd_dom"/>
</dbReference>
<feature type="domain" description="Cyclic nucleotide-binding" evidence="1">
    <location>
        <begin position="12"/>
        <end position="126"/>
    </location>
</feature>
<dbReference type="Pfam" id="PF10335">
    <property type="entry name" value="DUF294_C"/>
    <property type="match status" value="1"/>
</dbReference>
<dbReference type="InterPro" id="IPR000644">
    <property type="entry name" value="CBS_dom"/>
</dbReference>
<proteinExistence type="predicted"/>
<dbReference type="InterPro" id="IPR005105">
    <property type="entry name" value="GlnD_Uridyltrans_N"/>
</dbReference>
<protein>
    <submittedName>
        <fullName evidence="2">CBS domain-containing protein</fullName>
    </submittedName>
</protein>
<dbReference type="CDD" id="cd04589">
    <property type="entry name" value="CBS_pair_CAP-ED_NT_Pol-beta-like_DUF294_assoc"/>
    <property type="match status" value="1"/>
</dbReference>
<dbReference type="GO" id="GO:0016020">
    <property type="term" value="C:membrane"/>
    <property type="evidence" value="ECO:0007669"/>
    <property type="project" value="InterPro"/>
</dbReference>
<dbReference type="PROSITE" id="PS50042">
    <property type="entry name" value="CNMP_BINDING_3"/>
    <property type="match status" value="1"/>
</dbReference>
<dbReference type="GO" id="GO:0015095">
    <property type="term" value="F:magnesium ion transmembrane transporter activity"/>
    <property type="evidence" value="ECO:0007669"/>
    <property type="project" value="InterPro"/>
</dbReference>
<reference evidence="2 3" key="1">
    <citation type="submission" date="2019-03" db="EMBL/GenBank/DDBJ databases">
        <title>Genomic Encyclopedia of Type Strains, Phase IV (KMG-IV): sequencing the most valuable type-strain genomes for metagenomic binning, comparative biology and taxonomic classification.</title>
        <authorList>
            <person name="Goeker M."/>
        </authorList>
    </citation>
    <scope>NUCLEOTIDE SEQUENCE [LARGE SCALE GENOMIC DNA]</scope>
    <source>
        <strain evidence="2 3">DSM 25287</strain>
    </source>
</reference>
<dbReference type="SUPFAM" id="SSF54631">
    <property type="entry name" value="CBS-domain pair"/>
    <property type="match status" value="1"/>
</dbReference>
<gene>
    <name evidence="2" type="ORF">EV699_102115</name>
</gene>
<dbReference type="InterPro" id="IPR014710">
    <property type="entry name" value="RmlC-like_jellyroll"/>
</dbReference>
<dbReference type="InterPro" id="IPR046342">
    <property type="entry name" value="CBS_dom_sf"/>
</dbReference>
<dbReference type="RefSeq" id="WP_132538329.1">
    <property type="nucleotide sequence ID" value="NZ_SLWY01000002.1"/>
</dbReference>
<dbReference type="Gene3D" id="2.60.120.10">
    <property type="entry name" value="Jelly Rolls"/>
    <property type="match status" value="1"/>
</dbReference>
<evidence type="ECO:0000259" key="1">
    <source>
        <dbReference type="PROSITE" id="PS50042"/>
    </source>
</evidence>
<dbReference type="InterPro" id="IPR006669">
    <property type="entry name" value="MgtE_transporter"/>
</dbReference>
<dbReference type="GO" id="GO:0008773">
    <property type="term" value="F:[protein-PII] uridylyltransferase activity"/>
    <property type="evidence" value="ECO:0007669"/>
    <property type="project" value="InterPro"/>
</dbReference>
<comment type="caution">
    <text evidence="2">The sequence shown here is derived from an EMBL/GenBank/DDBJ whole genome shotgun (WGS) entry which is preliminary data.</text>
</comment>